<dbReference type="FunFam" id="1.20.1280.290:FF:000001">
    <property type="entry name" value="Bidirectional sugar transporter SWEET"/>
    <property type="match status" value="1"/>
</dbReference>
<organism evidence="10 11">
    <name type="scientific">Ceratopteris richardii</name>
    <name type="common">Triangle waterfern</name>
    <dbReference type="NCBI Taxonomy" id="49495"/>
    <lineage>
        <taxon>Eukaryota</taxon>
        <taxon>Viridiplantae</taxon>
        <taxon>Streptophyta</taxon>
        <taxon>Embryophyta</taxon>
        <taxon>Tracheophyta</taxon>
        <taxon>Polypodiopsida</taxon>
        <taxon>Polypodiidae</taxon>
        <taxon>Polypodiales</taxon>
        <taxon>Pteridineae</taxon>
        <taxon>Pteridaceae</taxon>
        <taxon>Parkerioideae</taxon>
        <taxon>Ceratopteris</taxon>
    </lineage>
</organism>
<dbReference type="EMBL" id="CM035442">
    <property type="protein sequence ID" value="KAH7279467.1"/>
    <property type="molecule type" value="Genomic_DNA"/>
</dbReference>
<keyword evidence="3 9" id="KW-0813">Transport</keyword>
<dbReference type="Proteomes" id="UP000825935">
    <property type="component" value="Chromosome 37"/>
</dbReference>
<evidence type="ECO:0000313" key="11">
    <source>
        <dbReference type="Proteomes" id="UP000825935"/>
    </source>
</evidence>
<evidence type="ECO:0000256" key="3">
    <source>
        <dbReference type="ARBA" id="ARBA00022448"/>
    </source>
</evidence>
<evidence type="ECO:0000256" key="6">
    <source>
        <dbReference type="ARBA" id="ARBA00022737"/>
    </source>
</evidence>
<dbReference type="GO" id="GO:0005886">
    <property type="term" value="C:plasma membrane"/>
    <property type="evidence" value="ECO:0007669"/>
    <property type="project" value="UniProtKB-SubCell"/>
</dbReference>
<evidence type="ECO:0000256" key="7">
    <source>
        <dbReference type="ARBA" id="ARBA00022989"/>
    </source>
</evidence>
<comment type="caution">
    <text evidence="10">The sequence shown here is derived from an EMBL/GenBank/DDBJ whole genome shotgun (WGS) entry which is preliminary data.</text>
</comment>
<evidence type="ECO:0000313" key="10">
    <source>
        <dbReference type="EMBL" id="KAH7279467.1"/>
    </source>
</evidence>
<accession>A0A8T2Q610</accession>
<evidence type="ECO:0000256" key="1">
    <source>
        <dbReference type="ARBA" id="ARBA00004127"/>
    </source>
</evidence>
<keyword evidence="8 9" id="KW-0472">Membrane</keyword>
<feature type="transmembrane region" description="Helical" evidence="9">
    <location>
        <begin position="44"/>
        <end position="63"/>
    </location>
</feature>
<comment type="function">
    <text evidence="9">Mediates both low-affinity uptake and efflux of sugar across the membrane.</text>
</comment>
<comment type="similarity">
    <text evidence="2 9">Belongs to the SWEET sugar transporter family.</text>
</comment>
<evidence type="ECO:0000256" key="8">
    <source>
        <dbReference type="ARBA" id="ARBA00023136"/>
    </source>
</evidence>
<feature type="transmembrane region" description="Helical" evidence="9">
    <location>
        <begin position="104"/>
        <end position="123"/>
    </location>
</feature>
<name>A0A8T2Q610_CERRI</name>
<keyword evidence="6" id="KW-0677">Repeat</keyword>
<feature type="transmembrane region" description="Helical" evidence="9">
    <location>
        <begin position="12"/>
        <end position="32"/>
    </location>
</feature>
<dbReference type="GO" id="GO:0012505">
    <property type="term" value="C:endomembrane system"/>
    <property type="evidence" value="ECO:0007669"/>
    <property type="project" value="UniProtKB-SubCell"/>
</dbReference>
<dbReference type="GO" id="GO:0051119">
    <property type="term" value="F:sugar transmembrane transporter activity"/>
    <property type="evidence" value="ECO:0007669"/>
    <property type="project" value="InterPro"/>
</dbReference>
<comment type="subcellular location">
    <subcellularLocation>
        <location evidence="9">Cell membrane</location>
        <topology evidence="9">Multi-pass membrane protein</topology>
    </subcellularLocation>
    <subcellularLocation>
        <location evidence="1">Endomembrane system</location>
        <topology evidence="1">Multi-pass membrane protein</topology>
    </subcellularLocation>
</comment>
<evidence type="ECO:0000256" key="5">
    <source>
        <dbReference type="ARBA" id="ARBA00022692"/>
    </source>
</evidence>
<dbReference type="Gene3D" id="1.20.1280.290">
    <property type="match status" value="2"/>
</dbReference>
<keyword evidence="5 9" id="KW-0812">Transmembrane</keyword>
<reference evidence="10" key="1">
    <citation type="submission" date="2021-08" db="EMBL/GenBank/DDBJ databases">
        <title>WGS assembly of Ceratopteris richardii.</title>
        <authorList>
            <person name="Marchant D.B."/>
            <person name="Chen G."/>
            <person name="Jenkins J."/>
            <person name="Shu S."/>
            <person name="Leebens-Mack J."/>
            <person name="Grimwood J."/>
            <person name="Schmutz J."/>
            <person name="Soltis P."/>
            <person name="Soltis D."/>
            <person name="Chen Z.-H."/>
        </authorList>
    </citation>
    <scope>NUCLEOTIDE SEQUENCE</scope>
    <source>
        <strain evidence="10">Whitten #5841</strain>
        <tissue evidence="10">Leaf</tissue>
    </source>
</reference>
<evidence type="ECO:0000256" key="9">
    <source>
        <dbReference type="RuleBase" id="RU910715"/>
    </source>
</evidence>
<dbReference type="PANTHER" id="PTHR10791:SF142">
    <property type="entry name" value="BIDIRECTIONAL SUGAR TRANSPORTER SWEET16"/>
    <property type="match status" value="1"/>
</dbReference>
<dbReference type="AlphaFoldDB" id="A0A8T2Q610"/>
<gene>
    <name evidence="10" type="ORF">KP509_37G021000</name>
</gene>
<dbReference type="PANTHER" id="PTHR10791">
    <property type="entry name" value="RAG1-ACTIVATING PROTEIN 1"/>
    <property type="match status" value="1"/>
</dbReference>
<dbReference type="InterPro" id="IPR047664">
    <property type="entry name" value="SWEET"/>
</dbReference>
<evidence type="ECO:0000256" key="4">
    <source>
        <dbReference type="ARBA" id="ARBA00022597"/>
    </source>
</evidence>
<dbReference type="InterPro" id="IPR004316">
    <property type="entry name" value="SWEET_rpt"/>
</dbReference>
<dbReference type="OrthoDB" id="409725at2759"/>
<keyword evidence="11" id="KW-1185">Reference proteome</keyword>
<feature type="transmembrane region" description="Helical" evidence="9">
    <location>
        <begin position="69"/>
        <end position="92"/>
    </location>
</feature>
<feature type="transmembrane region" description="Helical" evidence="9">
    <location>
        <begin position="163"/>
        <end position="183"/>
    </location>
</feature>
<keyword evidence="4 9" id="KW-0762">Sugar transport</keyword>
<feature type="transmembrane region" description="Helical" evidence="9">
    <location>
        <begin position="189"/>
        <end position="211"/>
    </location>
</feature>
<keyword evidence="7 9" id="KW-1133">Transmembrane helix</keyword>
<sequence>MGMSMETLGVALGIAGNVIQIMVFASPIPTFWRIVKMRSTESFSAIPYLTTLLSNSLWLYYGLLKVNEMVLVTISGVGVLFGASYICLYLLFASKTQRVSLSKYLVLVGTFFGVVAFSTMRFSHGTTRILVVGLLCAVNSACNYASPLTVVKLVIKTKSVEYLPFWLCFFLATSAWVWLAYALVIRDPFLTASNSIGSLFGIIQLSLYAYYSRNKDEIMYFDTDGIKKKTTSSNIPQLNEVKVVEHEMDMVHPQTFKQ</sequence>
<dbReference type="FunFam" id="1.20.1280.290:FF:000002">
    <property type="entry name" value="Bidirectional sugar transporter SWEET"/>
    <property type="match status" value="1"/>
</dbReference>
<feature type="transmembrane region" description="Helical" evidence="9">
    <location>
        <begin position="129"/>
        <end position="151"/>
    </location>
</feature>
<dbReference type="Pfam" id="PF03083">
    <property type="entry name" value="MtN3_slv"/>
    <property type="match status" value="2"/>
</dbReference>
<dbReference type="OMA" id="IFCAANS"/>
<evidence type="ECO:0000256" key="2">
    <source>
        <dbReference type="ARBA" id="ARBA00007809"/>
    </source>
</evidence>
<proteinExistence type="inferred from homology"/>
<protein>
    <recommendedName>
        <fullName evidence="9">Bidirectional sugar transporter SWEET</fullName>
    </recommendedName>
</protein>